<dbReference type="EMBL" id="BRZM01000085">
    <property type="protein sequence ID" value="GLD65935.1"/>
    <property type="molecule type" value="Genomic_DNA"/>
</dbReference>
<dbReference type="PANTHER" id="PTHR48071:SF15">
    <property type="entry name" value="SRCR DOMAIN-CONTAINING PROTEIN"/>
    <property type="match status" value="1"/>
</dbReference>
<evidence type="ECO:0000256" key="2">
    <source>
        <dbReference type="ARBA" id="ARBA00022525"/>
    </source>
</evidence>
<dbReference type="FunFam" id="3.10.250.10:FF:000006">
    <property type="entry name" value="neurotrypsin isoform X2"/>
    <property type="match status" value="1"/>
</dbReference>
<feature type="domain" description="SRCR" evidence="9">
    <location>
        <begin position="23"/>
        <end position="123"/>
    </location>
</feature>
<dbReference type="SMART" id="SM00202">
    <property type="entry name" value="SR"/>
    <property type="match status" value="2"/>
</dbReference>
<feature type="disulfide bond" evidence="7">
    <location>
        <begin position="48"/>
        <end position="112"/>
    </location>
</feature>
<feature type="disulfide bond" evidence="7">
    <location>
        <begin position="92"/>
        <end position="102"/>
    </location>
</feature>
<dbReference type="InterPro" id="IPR042235">
    <property type="entry name" value="ZP-C_dom"/>
</dbReference>
<keyword evidence="12" id="KW-1185">Reference proteome</keyword>
<dbReference type="SUPFAM" id="SSF56487">
    <property type="entry name" value="SRCR-like"/>
    <property type="match status" value="2"/>
</dbReference>
<feature type="signal peptide" evidence="8">
    <location>
        <begin position="1"/>
        <end position="19"/>
    </location>
</feature>
<dbReference type="InterPro" id="IPR036772">
    <property type="entry name" value="SRCR-like_dom_sf"/>
</dbReference>
<feature type="domain" description="SRCR" evidence="9">
    <location>
        <begin position="143"/>
        <end position="219"/>
    </location>
</feature>
<name>A0AAD3N4P8_LATJO</name>
<evidence type="ECO:0000256" key="6">
    <source>
        <dbReference type="ARBA" id="ARBA00023180"/>
    </source>
</evidence>
<evidence type="ECO:0000256" key="1">
    <source>
        <dbReference type="ARBA" id="ARBA00004613"/>
    </source>
</evidence>
<evidence type="ECO:0000256" key="4">
    <source>
        <dbReference type="ARBA" id="ARBA00022737"/>
    </source>
</evidence>
<dbReference type="InterPro" id="IPR055355">
    <property type="entry name" value="ZP-C"/>
</dbReference>
<dbReference type="Gene3D" id="2.60.40.4100">
    <property type="entry name" value="Zona pellucida, ZP-C domain"/>
    <property type="match status" value="1"/>
</dbReference>
<dbReference type="InterPro" id="IPR001190">
    <property type="entry name" value="SRCR"/>
</dbReference>
<dbReference type="Pfam" id="PF00100">
    <property type="entry name" value="Zona_pellucida"/>
    <property type="match status" value="1"/>
</dbReference>
<gene>
    <name evidence="11" type="ORF">AKAME5_001736800</name>
</gene>
<evidence type="ECO:0000256" key="3">
    <source>
        <dbReference type="ARBA" id="ARBA00022729"/>
    </source>
</evidence>
<protein>
    <submittedName>
        <fullName evidence="11">Deleted in malignant brain tumors 1 protein-like protein</fullName>
    </submittedName>
</protein>
<dbReference type="FunFam" id="3.10.250.10:FF:000009">
    <property type="entry name" value="WC1"/>
    <property type="match status" value="1"/>
</dbReference>
<feature type="chain" id="PRO_5041968129" evidence="8">
    <location>
        <begin position="20"/>
        <end position="368"/>
    </location>
</feature>
<sequence>MSLGMLLLLFLQAFTGCTGTNNLRLINSDSNCSGRVEIFHSGQWGTVCDDSWDFSDAQVVCQQLGCGRAVSAKLSAHFGEGSGPIWLDDVQCLGNESSVTDCVHQGLGSHNCGHHEDAGVICEGANNPVYPTSPDQNPLSSVVRLVNSDSNCSGTVEIFHSGQWGTVCDDSWDFSDAQVVCQQLGCGRAVSAKLSAHFGEGSGPICHRDALSGSGDKATAHMYLFRDSSYLGIYPAGGVTLPVGSTLHVGVFVDESDQSFAVVLEDCFTTHSSNPNDPMQHLLIHSGCPIDPQRVSVVENGLSLRALFSAMLHPLQGDNPYSFLHCRLSLCDKRSNNCVPFCRGRARRSVPSSARLVPLTIGPITWEK</sequence>
<evidence type="ECO:0000256" key="5">
    <source>
        <dbReference type="ARBA" id="ARBA00023157"/>
    </source>
</evidence>
<dbReference type="Pfam" id="PF00530">
    <property type="entry name" value="SRCR"/>
    <property type="match status" value="2"/>
</dbReference>
<evidence type="ECO:0000256" key="7">
    <source>
        <dbReference type="PROSITE-ProRule" id="PRU00196"/>
    </source>
</evidence>
<dbReference type="GO" id="GO:0004252">
    <property type="term" value="F:serine-type endopeptidase activity"/>
    <property type="evidence" value="ECO:0007669"/>
    <property type="project" value="TreeGrafter"/>
</dbReference>
<proteinExistence type="predicted"/>
<keyword evidence="2" id="KW-0964">Secreted</keyword>
<keyword evidence="5 7" id="KW-1015">Disulfide bond</keyword>
<dbReference type="GO" id="GO:0005886">
    <property type="term" value="C:plasma membrane"/>
    <property type="evidence" value="ECO:0007669"/>
    <property type="project" value="TreeGrafter"/>
</dbReference>
<dbReference type="Proteomes" id="UP001279410">
    <property type="component" value="Unassembled WGS sequence"/>
</dbReference>
<dbReference type="InterPro" id="IPR001507">
    <property type="entry name" value="ZP_dom"/>
</dbReference>
<evidence type="ECO:0000313" key="11">
    <source>
        <dbReference type="EMBL" id="GLD65935.1"/>
    </source>
</evidence>
<organism evidence="11 12">
    <name type="scientific">Lates japonicus</name>
    <name type="common">Japanese lates</name>
    <dbReference type="NCBI Taxonomy" id="270547"/>
    <lineage>
        <taxon>Eukaryota</taxon>
        <taxon>Metazoa</taxon>
        <taxon>Chordata</taxon>
        <taxon>Craniata</taxon>
        <taxon>Vertebrata</taxon>
        <taxon>Euteleostomi</taxon>
        <taxon>Actinopterygii</taxon>
        <taxon>Neopterygii</taxon>
        <taxon>Teleostei</taxon>
        <taxon>Neoteleostei</taxon>
        <taxon>Acanthomorphata</taxon>
        <taxon>Carangaria</taxon>
        <taxon>Carangaria incertae sedis</taxon>
        <taxon>Centropomidae</taxon>
        <taxon>Lates</taxon>
    </lineage>
</organism>
<dbReference type="PROSITE" id="PS50287">
    <property type="entry name" value="SRCR_2"/>
    <property type="match status" value="2"/>
</dbReference>
<dbReference type="PANTHER" id="PTHR48071">
    <property type="entry name" value="SRCR DOMAIN-CONTAINING PROTEIN"/>
    <property type="match status" value="1"/>
</dbReference>
<keyword evidence="6" id="KW-0325">Glycoprotein</keyword>
<dbReference type="AlphaFoldDB" id="A0AAD3N4P8"/>
<comment type="caution">
    <text evidence="7">Lacks conserved residue(s) required for the propagation of feature annotation.</text>
</comment>
<evidence type="ECO:0000256" key="8">
    <source>
        <dbReference type="SAM" id="SignalP"/>
    </source>
</evidence>
<evidence type="ECO:0000259" key="10">
    <source>
        <dbReference type="PROSITE" id="PS51034"/>
    </source>
</evidence>
<dbReference type="GO" id="GO:0031638">
    <property type="term" value="P:zymogen activation"/>
    <property type="evidence" value="ECO:0007669"/>
    <property type="project" value="TreeGrafter"/>
</dbReference>
<keyword evidence="3 8" id="KW-0732">Signal</keyword>
<dbReference type="GO" id="GO:0005615">
    <property type="term" value="C:extracellular space"/>
    <property type="evidence" value="ECO:0007669"/>
    <property type="project" value="TreeGrafter"/>
</dbReference>
<dbReference type="SMART" id="SM00241">
    <property type="entry name" value="ZP"/>
    <property type="match status" value="1"/>
</dbReference>
<feature type="domain" description="ZP" evidence="10">
    <location>
        <begin position="1"/>
        <end position="349"/>
    </location>
</feature>
<keyword evidence="4" id="KW-0677">Repeat</keyword>
<comment type="caution">
    <text evidence="11">The sequence shown here is derived from an EMBL/GenBank/DDBJ whole genome shotgun (WGS) entry which is preliminary data.</text>
</comment>
<dbReference type="PRINTS" id="PR00258">
    <property type="entry name" value="SPERACTRCPTR"/>
</dbReference>
<dbReference type="Gene3D" id="3.10.250.10">
    <property type="entry name" value="SRCR-like domain"/>
    <property type="match status" value="2"/>
</dbReference>
<comment type="subcellular location">
    <subcellularLocation>
        <location evidence="1">Secreted</location>
    </subcellularLocation>
</comment>
<evidence type="ECO:0000313" key="12">
    <source>
        <dbReference type="Proteomes" id="UP001279410"/>
    </source>
</evidence>
<evidence type="ECO:0000259" key="9">
    <source>
        <dbReference type="PROSITE" id="PS50287"/>
    </source>
</evidence>
<reference evidence="11" key="1">
    <citation type="submission" date="2022-08" db="EMBL/GenBank/DDBJ databases">
        <title>Genome sequencing of akame (Lates japonicus).</title>
        <authorList>
            <person name="Hashiguchi Y."/>
            <person name="Takahashi H."/>
        </authorList>
    </citation>
    <scope>NUCLEOTIDE SEQUENCE</scope>
    <source>
        <strain evidence="11">Kochi</strain>
    </source>
</reference>
<dbReference type="PROSITE" id="PS51034">
    <property type="entry name" value="ZP_2"/>
    <property type="match status" value="1"/>
</dbReference>
<feature type="disulfide bond" evidence="7">
    <location>
        <begin position="61"/>
        <end position="122"/>
    </location>
</feature>
<accession>A0AAD3N4P8</accession>